<proteinExistence type="predicted"/>
<comment type="caution">
    <text evidence="3">The sequence shown here is derived from an EMBL/GenBank/DDBJ whole genome shotgun (WGS) entry which is preliminary data.</text>
</comment>
<dbReference type="GO" id="GO:0016740">
    <property type="term" value="F:transferase activity"/>
    <property type="evidence" value="ECO:0007669"/>
    <property type="project" value="UniProtKB-KW"/>
</dbReference>
<sequence>MSTIFYHSPASRSETVAAAIAEMDVGNRIETRIVTIPRQDGSGGRDPDNPHPEGKVPVLVHDGRMIWERPAILTFLSELFPEAPAVCPPGHPERGPFLSWLAYYGDVVEPVVICQAAGISHDWLYAAIRGPEEVFQRLAGTLEDGRPYLLECGFTTADLLMASPFLYFPDLVPDMPAVRDWVARVGARDQRNAAEVGASA</sequence>
<dbReference type="InterPro" id="IPR036249">
    <property type="entry name" value="Thioredoxin-like_sf"/>
</dbReference>
<dbReference type="InterPro" id="IPR036282">
    <property type="entry name" value="Glutathione-S-Trfase_C_sf"/>
</dbReference>
<dbReference type="CDD" id="cd03207">
    <property type="entry name" value="GST_C_8"/>
    <property type="match status" value="1"/>
</dbReference>
<reference evidence="3 4" key="1">
    <citation type="submission" date="2019-09" db="EMBL/GenBank/DDBJ databases">
        <authorList>
            <person name="Park J.-S."/>
            <person name="Choi H.-J."/>
        </authorList>
    </citation>
    <scope>NUCLEOTIDE SEQUENCE [LARGE SCALE GENOMIC DNA]</scope>
    <source>
        <strain evidence="3 4">176SS1-4</strain>
    </source>
</reference>
<dbReference type="EMBL" id="VYQE01000004">
    <property type="protein sequence ID" value="KAA9006667.1"/>
    <property type="molecule type" value="Genomic_DNA"/>
</dbReference>
<feature type="domain" description="GST N-terminal" evidence="2">
    <location>
        <begin position="1"/>
        <end position="84"/>
    </location>
</feature>
<keyword evidence="3" id="KW-0808">Transferase</keyword>
<dbReference type="SUPFAM" id="SSF52833">
    <property type="entry name" value="Thioredoxin-like"/>
    <property type="match status" value="1"/>
</dbReference>
<keyword evidence="4" id="KW-1185">Reference proteome</keyword>
<dbReference type="AlphaFoldDB" id="A0A5J5GF62"/>
<feature type="region of interest" description="Disordered" evidence="1">
    <location>
        <begin position="36"/>
        <end position="55"/>
    </location>
</feature>
<feature type="compositionally biased region" description="Basic and acidic residues" evidence="1">
    <location>
        <begin position="43"/>
        <end position="54"/>
    </location>
</feature>
<evidence type="ECO:0000313" key="3">
    <source>
        <dbReference type="EMBL" id="KAA9006667.1"/>
    </source>
</evidence>
<evidence type="ECO:0000256" key="1">
    <source>
        <dbReference type="SAM" id="MobiDB-lite"/>
    </source>
</evidence>
<dbReference type="PROSITE" id="PS50404">
    <property type="entry name" value="GST_NTER"/>
    <property type="match status" value="1"/>
</dbReference>
<accession>A0A5J5GF62</accession>
<dbReference type="Gene3D" id="3.40.30.10">
    <property type="entry name" value="Glutaredoxin"/>
    <property type="match status" value="1"/>
</dbReference>
<evidence type="ECO:0000313" key="4">
    <source>
        <dbReference type="Proteomes" id="UP000326554"/>
    </source>
</evidence>
<dbReference type="PANTHER" id="PTHR44051">
    <property type="entry name" value="GLUTATHIONE S-TRANSFERASE-RELATED"/>
    <property type="match status" value="1"/>
</dbReference>
<name>A0A5J5GF62_9RHOB</name>
<dbReference type="Gene3D" id="1.20.1050.10">
    <property type="match status" value="1"/>
</dbReference>
<dbReference type="RefSeq" id="WP_150445685.1">
    <property type="nucleotide sequence ID" value="NZ_VYQE01000004.1"/>
</dbReference>
<dbReference type="InterPro" id="IPR004045">
    <property type="entry name" value="Glutathione_S-Trfase_N"/>
</dbReference>
<dbReference type="PANTHER" id="PTHR44051:SF21">
    <property type="entry name" value="GLUTATHIONE S-TRANSFERASE FAMILY PROTEIN"/>
    <property type="match status" value="1"/>
</dbReference>
<gene>
    <name evidence="3" type="ORF">F3S47_12830</name>
</gene>
<organism evidence="3 4">
    <name type="scientific">Histidinibacterium aquaticum</name>
    <dbReference type="NCBI Taxonomy" id="2613962"/>
    <lineage>
        <taxon>Bacteria</taxon>
        <taxon>Pseudomonadati</taxon>
        <taxon>Pseudomonadota</taxon>
        <taxon>Alphaproteobacteria</taxon>
        <taxon>Rhodobacterales</taxon>
        <taxon>Paracoccaceae</taxon>
        <taxon>Histidinibacterium</taxon>
    </lineage>
</organism>
<protein>
    <submittedName>
        <fullName evidence="3">Glutathione S-transferase family protein</fullName>
    </submittedName>
</protein>
<dbReference type="Proteomes" id="UP000326554">
    <property type="component" value="Unassembled WGS sequence"/>
</dbReference>
<dbReference type="SUPFAM" id="SSF47616">
    <property type="entry name" value="GST C-terminal domain-like"/>
    <property type="match status" value="1"/>
</dbReference>
<evidence type="ECO:0000259" key="2">
    <source>
        <dbReference type="PROSITE" id="PS50404"/>
    </source>
</evidence>
<dbReference type="Pfam" id="PF13417">
    <property type="entry name" value="GST_N_3"/>
    <property type="match status" value="1"/>
</dbReference>